<dbReference type="Proteomes" id="UP000470771">
    <property type="component" value="Unassembled WGS sequence"/>
</dbReference>
<dbReference type="GO" id="GO:0015225">
    <property type="term" value="F:biotin transmembrane transporter activity"/>
    <property type="evidence" value="ECO:0007669"/>
    <property type="project" value="UniProtKB-UniRule"/>
</dbReference>
<dbReference type="Gene3D" id="1.10.1760.20">
    <property type="match status" value="1"/>
</dbReference>
<reference evidence="4 5" key="1">
    <citation type="submission" date="2019-12" db="EMBL/GenBank/DDBJ databases">
        <authorList>
            <person name="Zhao J."/>
        </authorList>
    </citation>
    <scope>NUCLEOTIDE SEQUENCE [LARGE SCALE GENOMIC DNA]</scope>
    <source>
        <strain evidence="4 5">S-15</strain>
    </source>
</reference>
<keyword evidence="2 3" id="KW-0472">Membrane</keyword>
<accession>A0A6N9NHS9</accession>
<keyword evidence="3" id="KW-1133">Transmembrane helix</keyword>
<gene>
    <name evidence="4" type="ORF">GQN54_08915</name>
</gene>
<feature type="transmembrane region" description="Helical" evidence="3">
    <location>
        <begin position="12"/>
        <end position="31"/>
    </location>
</feature>
<name>A0A6N9NHS9_9FLAO</name>
<dbReference type="InterPro" id="IPR003784">
    <property type="entry name" value="BioY"/>
</dbReference>
<evidence type="ECO:0000256" key="1">
    <source>
        <dbReference type="ARBA" id="ARBA00010692"/>
    </source>
</evidence>
<evidence type="ECO:0000256" key="2">
    <source>
        <dbReference type="PIRNR" id="PIRNR016661"/>
    </source>
</evidence>
<dbReference type="PIRSF" id="PIRSF016661">
    <property type="entry name" value="BioY"/>
    <property type="match status" value="1"/>
</dbReference>
<dbReference type="PANTHER" id="PTHR34295:SF1">
    <property type="entry name" value="BIOTIN TRANSPORTER BIOY"/>
    <property type="match status" value="1"/>
</dbReference>
<dbReference type="EMBL" id="WWNE01000007">
    <property type="protein sequence ID" value="NBG66236.1"/>
    <property type="molecule type" value="Genomic_DNA"/>
</dbReference>
<sequence length="178" mass="19262">MLKNKNQILTVAKIIGAVVFICVCAQISFGLPGGVPFSGQSLAVLAVAIAMGFYQSIIVVAAYLLLGALGLPVFAGGSYGIEHFSNPFAGYLFGFLVAAAVVGWLKEKGFDTTYWKNFVAFLIGHAIILALGTIVIYFQRDWPTAWVYGLKPFLIAAVIKSLLGALIMPIYYQTKEDW</sequence>
<protein>
    <recommendedName>
        <fullName evidence="2">Biotin transporter</fullName>
    </recommendedName>
</protein>
<evidence type="ECO:0000256" key="3">
    <source>
        <dbReference type="SAM" id="Phobius"/>
    </source>
</evidence>
<feature type="transmembrane region" description="Helical" evidence="3">
    <location>
        <begin position="117"/>
        <end position="138"/>
    </location>
</feature>
<dbReference type="Pfam" id="PF02632">
    <property type="entry name" value="BioY"/>
    <property type="match status" value="1"/>
</dbReference>
<feature type="transmembrane region" description="Helical" evidence="3">
    <location>
        <begin position="150"/>
        <end position="172"/>
    </location>
</feature>
<dbReference type="GO" id="GO:0005886">
    <property type="term" value="C:plasma membrane"/>
    <property type="evidence" value="ECO:0007669"/>
    <property type="project" value="UniProtKB-SubCell"/>
</dbReference>
<evidence type="ECO:0000313" key="4">
    <source>
        <dbReference type="EMBL" id="NBG66236.1"/>
    </source>
</evidence>
<comment type="caution">
    <text evidence="4">The sequence shown here is derived from an EMBL/GenBank/DDBJ whole genome shotgun (WGS) entry which is preliminary data.</text>
</comment>
<keyword evidence="3" id="KW-0812">Transmembrane</keyword>
<proteinExistence type="inferred from homology"/>
<organism evidence="4 5">
    <name type="scientific">Acidiluteibacter ferrifornacis</name>
    <dbReference type="NCBI Taxonomy" id="2692424"/>
    <lineage>
        <taxon>Bacteria</taxon>
        <taxon>Pseudomonadati</taxon>
        <taxon>Bacteroidota</taxon>
        <taxon>Flavobacteriia</taxon>
        <taxon>Flavobacteriales</taxon>
        <taxon>Cryomorphaceae</taxon>
        <taxon>Acidiluteibacter</taxon>
    </lineage>
</organism>
<dbReference type="AlphaFoldDB" id="A0A6N9NHS9"/>
<comment type="similarity">
    <text evidence="1 2">Belongs to the BioY family.</text>
</comment>
<feature type="transmembrane region" description="Helical" evidence="3">
    <location>
        <begin position="87"/>
        <end position="105"/>
    </location>
</feature>
<comment type="subcellular location">
    <subcellularLocation>
        <location evidence="2">Cell membrane</location>
        <topology evidence="2">Multi-pass membrane protein</topology>
    </subcellularLocation>
</comment>
<dbReference type="RefSeq" id="WP_160633195.1">
    <property type="nucleotide sequence ID" value="NZ_WWNE01000007.1"/>
</dbReference>
<keyword evidence="5" id="KW-1185">Reference proteome</keyword>
<keyword evidence="2" id="KW-0813">Transport</keyword>
<dbReference type="PANTHER" id="PTHR34295">
    <property type="entry name" value="BIOTIN TRANSPORTER BIOY"/>
    <property type="match status" value="1"/>
</dbReference>
<evidence type="ECO:0000313" key="5">
    <source>
        <dbReference type="Proteomes" id="UP000470771"/>
    </source>
</evidence>
<keyword evidence="2" id="KW-1003">Cell membrane</keyword>